<dbReference type="AlphaFoldDB" id="A0A517ZT03"/>
<reference evidence="1 2" key="1">
    <citation type="submission" date="2019-02" db="EMBL/GenBank/DDBJ databases">
        <title>Deep-cultivation of Planctomycetes and their phenomic and genomic characterization uncovers novel biology.</title>
        <authorList>
            <person name="Wiegand S."/>
            <person name="Jogler M."/>
            <person name="Boedeker C."/>
            <person name="Pinto D."/>
            <person name="Vollmers J."/>
            <person name="Rivas-Marin E."/>
            <person name="Kohn T."/>
            <person name="Peeters S.H."/>
            <person name="Heuer A."/>
            <person name="Rast P."/>
            <person name="Oberbeckmann S."/>
            <person name="Bunk B."/>
            <person name="Jeske O."/>
            <person name="Meyerdierks A."/>
            <person name="Storesund J.E."/>
            <person name="Kallscheuer N."/>
            <person name="Luecker S."/>
            <person name="Lage O.M."/>
            <person name="Pohl T."/>
            <person name="Merkel B.J."/>
            <person name="Hornburger P."/>
            <person name="Mueller R.-W."/>
            <person name="Bruemmer F."/>
            <person name="Labrenz M."/>
            <person name="Spormann A.M."/>
            <person name="Op den Camp H."/>
            <person name="Overmann J."/>
            <person name="Amann R."/>
            <person name="Jetten M.S.M."/>
            <person name="Mascher T."/>
            <person name="Medema M.H."/>
            <person name="Devos D.P."/>
            <person name="Kaster A.-K."/>
            <person name="Ovreas L."/>
            <person name="Rohde M."/>
            <person name="Galperin M.Y."/>
            <person name="Jogler C."/>
        </authorList>
    </citation>
    <scope>NUCLEOTIDE SEQUENCE [LARGE SCALE GENOMIC DNA]</scope>
    <source>
        <strain evidence="1 2">Mal52</strain>
    </source>
</reference>
<protein>
    <submittedName>
        <fullName evidence="1">Uncharacterized protein</fullName>
    </submittedName>
</protein>
<proteinExistence type="predicted"/>
<name>A0A517ZT03_9PLAN</name>
<dbReference type="Proteomes" id="UP000319383">
    <property type="component" value="Chromosome"/>
</dbReference>
<keyword evidence="2" id="KW-1185">Reference proteome</keyword>
<accession>A0A517ZT03</accession>
<organism evidence="1 2">
    <name type="scientific">Symmachiella dynata</name>
    <dbReference type="NCBI Taxonomy" id="2527995"/>
    <lineage>
        <taxon>Bacteria</taxon>
        <taxon>Pseudomonadati</taxon>
        <taxon>Planctomycetota</taxon>
        <taxon>Planctomycetia</taxon>
        <taxon>Planctomycetales</taxon>
        <taxon>Planctomycetaceae</taxon>
        <taxon>Symmachiella</taxon>
    </lineage>
</organism>
<gene>
    <name evidence="1" type="ORF">Mal52_41030</name>
</gene>
<evidence type="ECO:0000313" key="1">
    <source>
        <dbReference type="EMBL" id="QDU45609.1"/>
    </source>
</evidence>
<evidence type="ECO:0000313" key="2">
    <source>
        <dbReference type="Proteomes" id="UP000319383"/>
    </source>
</evidence>
<sequence>MNSSGTQFADAKDCLKHSADWGHCIQLVVPRLTKRDPPKTGGERC</sequence>
<dbReference type="KEGG" id="sdyn:Mal52_41030"/>
<dbReference type="EMBL" id="CP036276">
    <property type="protein sequence ID" value="QDU45609.1"/>
    <property type="molecule type" value="Genomic_DNA"/>
</dbReference>